<dbReference type="InterPro" id="IPR040624">
    <property type="entry name" value="HalOD1"/>
</dbReference>
<protein>
    <submittedName>
        <fullName evidence="2">HalOD1 output domain-containing protein</fullName>
    </submittedName>
</protein>
<dbReference type="AlphaFoldDB" id="A0ABD5M6G9"/>
<reference evidence="2 3" key="1">
    <citation type="submission" date="2024-08" db="EMBL/GenBank/DDBJ databases">
        <title>Halobellus sp. MBLA0158 whole genome sequence.</title>
        <authorList>
            <person name="Hwang C.Y."/>
            <person name="Cho E.-S."/>
            <person name="Seo M.-J."/>
        </authorList>
    </citation>
    <scope>NUCLEOTIDE SEQUENCE [LARGE SCALE GENOMIC DNA]</scope>
    <source>
        <strain evidence="2 3">MBLA0158</strain>
    </source>
</reference>
<dbReference type="RefSeq" id="WP_372386551.1">
    <property type="nucleotide sequence ID" value="NZ_JBGNYA010000001.1"/>
</dbReference>
<sequence>MAERTDHLAGGGSWQWKTVAHHDFDGPDELDATILSALDSEESLDGRPLYTDVDTEPAERFLSSVRNDDASVVFSVSNRTVRVSADGTVEIRTARAGMHS</sequence>
<feature type="domain" description="Halobacterial output" evidence="1">
    <location>
        <begin position="34"/>
        <end position="92"/>
    </location>
</feature>
<accession>A0ABD5M6G9</accession>
<evidence type="ECO:0000259" key="1">
    <source>
        <dbReference type="Pfam" id="PF18545"/>
    </source>
</evidence>
<organism evidence="2 3">
    <name type="scientific">Halobellus rubicundus</name>
    <dbReference type="NCBI Taxonomy" id="2996466"/>
    <lineage>
        <taxon>Archaea</taxon>
        <taxon>Methanobacteriati</taxon>
        <taxon>Methanobacteriota</taxon>
        <taxon>Stenosarchaea group</taxon>
        <taxon>Halobacteria</taxon>
        <taxon>Halobacteriales</taxon>
        <taxon>Haloferacaceae</taxon>
        <taxon>Halobellus</taxon>
    </lineage>
</organism>
<comment type="caution">
    <text evidence="2">The sequence shown here is derived from an EMBL/GenBank/DDBJ whole genome shotgun (WGS) entry which is preliminary data.</text>
</comment>
<dbReference type="EMBL" id="JBGNYA010000001">
    <property type="protein sequence ID" value="MFA1609512.1"/>
    <property type="molecule type" value="Genomic_DNA"/>
</dbReference>
<name>A0ABD5M6G9_9EURY</name>
<keyword evidence="3" id="KW-1185">Reference proteome</keyword>
<gene>
    <name evidence="2" type="ORF">OS889_00640</name>
</gene>
<evidence type="ECO:0000313" key="2">
    <source>
        <dbReference type="EMBL" id="MFA1609512.1"/>
    </source>
</evidence>
<proteinExistence type="predicted"/>
<dbReference type="Pfam" id="PF18545">
    <property type="entry name" value="HalOD1"/>
    <property type="match status" value="1"/>
</dbReference>
<evidence type="ECO:0000313" key="3">
    <source>
        <dbReference type="Proteomes" id="UP001570511"/>
    </source>
</evidence>
<dbReference type="Proteomes" id="UP001570511">
    <property type="component" value="Unassembled WGS sequence"/>
</dbReference>